<dbReference type="AlphaFoldDB" id="A0A6B3CAE3"/>
<feature type="compositionally biased region" description="Polar residues" evidence="1">
    <location>
        <begin position="79"/>
        <end position="97"/>
    </location>
</feature>
<comment type="caution">
    <text evidence="2">The sequence shown here is derived from an EMBL/GenBank/DDBJ whole genome shotgun (WGS) entry which is preliminary data.</text>
</comment>
<reference evidence="2" key="1">
    <citation type="submission" date="2020-01" db="EMBL/GenBank/DDBJ databases">
        <title>Insect and environment-associated Actinomycetes.</title>
        <authorList>
            <person name="Currrie C."/>
            <person name="Chevrette M."/>
            <person name="Carlson C."/>
            <person name="Stubbendieck R."/>
            <person name="Wendt-Pienkowski E."/>
        </authorList>
    </citation>
    <scope>NUCLEOTIDE SEQUENCE</scope>
    <source>
        <strain evidence="2">SID12501</strain>
    </source>
</reference>
<feature type="region of interest" description="Disordered" evidence="1">
    <location>
        <begin position="72"/>
        <end position="100"/>
    </location>
</feature>
<proteinExistence type="predicted"/>
<evidence type="ECO:0000313" key="2">
    <source>
        <dbReference type="EMBL" id="NEC93292.1"/>
    </source>
</evidence>
<feature type="non-terminal residue" evidence="2">
    <location>
        <position position="144"/>
    </location>
</feature>
<evidence type="ECO:0000256" key="1">
    <source>
        <dbReference type="SAM" id="MobiDB-lite"/>
    </source>
</evidence>
<name>A0A6B3CAE3_9ACTN</name>
<organism evidence="2">
    <name type="scientific">Streptomyces sp. SID12501</name>
    <dbReference type="NCBI Taxonomy" id="2706042"/>
    <lineage>
        <taxon>Bacteria</taxon>
        <taxon>Bacillati</taxon>
        <taxon>Actinomycetota</taxon>
        <taxon>Actinomycetes</taxon>
        <taxon>Kitasatosporales</taxon>
        <taxon>Streptomycetaceae</taxon>
        <taxon>Streptomyces</taxon>
    </lineage>
</organism>
<gene>
    <name evidence="2" type="ORF">G3I71_47930</name>
</gene>
<feature type="non-terminal residue" evidence="2">
    <location>
        <position position="1"/>
    </location>
</feature>
<accession>A0A6B3CAE3</accession>
<dbReference type="EMBL" id="JAAGLU010000688">
    <property type="protein sequence ID" value="NEC93292.1"/>
    <property type="molecule type" value="Genomic_DNA"/>
</dbReference>
<protein>
    <submittedName>
        <fullName evidence="2">Uncharacterized protein</fullName>
    </submittedName>
</protein>
<sequence length="144" mass="16149">LQAMVRDGFLAERMKVGEQFIRLPNEGRIDVVTSSAQSRLGNPVTFVPQDETGIWTVGNRMNSVATTQRRGLGGMQGRSLETTNGWDPSENSVAQKTAESKREDIYRYHRLPPGGLSYTNKAERRRIHAFVYAGSRHNDLDAIE</sequence>